<sequence>MQDALECLTRLRTGLRGNHPAPNQPCLLLAILCEIQSGHIRSPEVTIDTRLIVRYCDLYEIATGERGNANPWLPLWALRRRDGPGGPLWMPRYSQALSGVAEQLGQPKSMRQLEERFTTARLAPELFETLSDDTGAREASAVLIGCYFAHSPSAQGALHDAMAEAMVSGAYERRLDEPDEAAHEPPETYEAGRSAAFRRLVLEAYDYRCAASRRRFITPDYRYLAEAAHLIPFAESGDDRPCNGLALTPDLHWAMDNHLIAPGPDLRWHISSAVDPLVEDNRWLHRLHGTELHLPRHERHRPSPEGLHWRMTHLLR</sequence>
<dbReference type="KEGG" id="hbe:BEI_0168"/>
<keyword evidence="3" id="KW-1185">Reference proteome</keyword>
<reference evidence="2 3" key="1">
    <citation type="journal article" date="2017" name="Sci. Rep.">
        <title>Revealing the Saline Adaptation Strategies of the Halophilic Bacterium Halomonas beimenensis through High-throughput Omics and Transposon Mutagenesis Approaches.</title>
        <authorList>
            <person name="Chen Y.H."/>
            <person name="Lin S.S."/>
            <person name="Shyu Y.T."/>
        </authorList>
    </citation>
    <scope>NUCLEOTIDE SEQUENCE [LARGE SCALE GENOMIC DNA]</scope>
    <source>
        <strain evidence="2 3">NTU-111</strain>
    </source>
</reference>
<proteinExistence type="predicted"/>
<evidence type="ECO:0000313" key="3">
    <source>
        <dbReference type="Proteomes" id="UP000219993"/>
    </source>
</evidence>
<dbReference type="Pfam" id="PF13391">
    <property type="entry name" value="HNH_2"/>
    <property type="match status" value="1"/>
</dbReference>
<evidence type="ECO:0000259" key="1">
    <source>
        <dbReference type="Pfam" id="PF13391"/>
    </source>
</evidence>
<gene>
    <name evidence="2" type="ORF">BEI_0168</name>
</gene>
<dbReference type="Proteomes" id="UP000219993">
    <property type="component" value="Chromosome"/>
</dbReference>
<dbReference type="InterPro" id="IPR003615">
    <property type="entry name" value="HNH_nuc"/>
</dbReference>
<dbReference type="RefSeq" id="WP_193765137.1">
    <property type="nucleotide sequence ID" value="NZ_BAAADT010000036.1"/>
</dbReference>
<feature type="domain" description="HNH nuclease" evidence="1">
    <location>
        <begin position="209"/>
        <end position="261"/>
    </location>
</feature>
<protein>
    <recommendedName>
        <fullName evidence="1">HNH nuclease domain-containing protein</fullName>
    </recommendedName>
</protein>
<accession>A0A291P2R0</accession>
<organism evidence="2 3">
    <name type="scientific">Halomonas beimenensis</name>
    <dbReference type="NCBI Taxonomy" id="475662"/>
    <lineage>
        <taxon>Bacteria</taxon>
        <taxon>Pseudomonadati</taxon>
        <taxon>Pseudomonadota</taxon>
        <taxon>Gammaproteobacteria</taxon>
        <taxon>Oceanospirillales</taxon>
        <taxon>Halomonadaceae</taxon>
        <taxon>Halomonas</taxon>
    </lineage>
</organism>
<name>A0A291P2R0_9GAMM</name>
<evidence type="ECO:0000313" key="2">
    <source>
        <dbReference type="EMBL" id="ATJ81155.1"/>
    </source>
</evidence>
<dbReference type="EMBL" id="CP021435">
    <property type="protein sequence ID" value="ATJ81155.1"/>
    <property type="molecule type" value="Genomic_DNA"/>
</dbReference>
<dbReference type="AlphaFoldDB" id="A0A291P2R0"/>